<dbReference type="Pfam" id="PF02910">
    <property type="entry name" value="Succ_DH_flav_C"/>
    <property type="match status" value="1"/>
</dbReference>
<evidence type="ECO:0000256" key="4">
    <source>
        <dbReference type="ARBA" id="ARBA00012173"/>
    </source>
</evidence>
<accession>Q6AQD3</accession>
<dbReference type="NCBIfam" id="TIGR00551">
    <property type="entry name" value="nadB"/>
    <property type="match status" value="1"/>
</dbReference>
<dbReference type="EC" id="1.4.3.16" evidence="4 10"/>
<evidence type="ECO:0000256" key="12">
    <source>
        <dbReference type="RuleBase" id="RU362049"/>
    </source>
</evidence>
<dbReference type="RefSeq" id="WP_011187956.1">
    <property type="nucleotide sequence ID" value="NC_006138.1"/>
</dbReference>
<name>Q6AQD3_DESPS</name>
<feature type="domain" description="FAD-dependent oxidoreductase 2 FAD-binding" evidence="14">
    <location>
        <begin position="4"/>
        <end position="382"/>
    </location>
</feature>
<evidence type="ECO:0000256" key="9">
    <source>
        <dbReference type="ARBA" id="ARBA00048305"/>
    </source>
</evidence>
<evidence type="ECO:0000256" key="8">
    <source>
        <dbReference type="ARBA" id="ARBA00023002"/>
    </source>
</evidence>
<dbReference type="GO" id="GO:0034628">
    <property type="term" value="P:'de novo' NAD+ biosynthetic process from L-aspartate"/>
    <property type="evidence" value="ECO:0007669"/>
    <property type="project" value="TreeGrafter"/>
</dbReference>
<comment type="catalytic activity">
    <reaction evidence="9">
        <text>L-aspartate + O2 = iminosuccinate + H2O2</text>
        <dbReference type="Rhea" id="RHEA:25876"/>
        <dbReference type="ChEBI" id="CHEBI:15379"/>
        <dbReference type="ChEBI" id="CHEBI:16240"/>
        <dbReference type="ChEBI" id="CHEBI:29991"/>
        <dbReference type="ChEBI" id="CHEBI:77875"/>
        <dbReference type="EC" id="1.4.3.16"/>
    </reaction>
    <physiologicalReaction direction="left-to-right" evidence="9">
        <dbReference type="Rhea" id="RHEA:25877"/>
    </physiologicalReaction>
</comment>
<comment type="subcellular location">
    <subcellularLocation>
        <location evidence="12">Cytoplasm</location>
    </subcellularLocation>
</comment>
<dbReference type="PRINTS" id="PR00368">
    <property type="entry name" value="FADPNR"/>
</dbReference>
<reference evidence="17" key="1">
    <citation type="journal article" date="2004" name="Environ. Microbiol.">
        <title>The genome of Desulfotalea psychrophila, a sulfate-reducing bacterium from permanently cold Arctic sediments.</title>
        <authorList>
            <person name="Rabus R."/>
            <person name="Ruepp A."/>
            <person name="Frickey T."/>
            <person name="Rattei T."/>
            <person name="Fartmann B."/>
            <person name="Stark M."/>
            <person name="Bauer M."/>
            <person name="Zibat A."/>
            <person name="Lombardot T."/>
            <person name="Becker I."/>
            <person name="Amann J."/>
            <person name="Gellner K."/>
            <person name="Teeling H."/>
            <person name="Leuschner W.D."/>
            <person name="Gloeckner F.-O."/>
            <person name="Lupas A.N."/>
            <person name="Amann R."/>
            <person name="Klenk H.-P."/>
        </authorList>
    </citation>
    <scope>NUCLEOTIDE SEQUENCE [LARGE SCALE GENOMIC DNA]</scope>
    <source>
        <strain evidence="17">DSM 12343 / LSv54</strain>
    </source>
</reference>
<dbReference type="PANTHER" id="PTHR42716">
    <property type="entry name" value="L-ASPARTATE OXIDASE"/>
    <property type="match status" value="1"/>
</dbReference>
<feature type="active site" description="Proton acceptor" evidence="11">
    <location>
        <position position="280"/>
    </location>
</feature>
<evidence type="ECO:0000256" key="10">
    <source>
        <dbReference type="NCBIfam" id="TIGR00551"/>
    </source>
</evidence>
<dbReference type="STRING" id="177439.DP0711"/>
<keyword evidence="7 12" id="KW-0274">FAD</keyword>
<evidence type="ECO:0000256" key="6">
    <source>
        <dbReference type="ARBA" id="ARBA00022642"/>
    </source>
</evidence>
<sequence length="529" mass="58786">MDVDFLVIGSGIAGLSFALKASKLGKVAVVTKKAKVDTATNLAQGGVAAVLSATDTFDEHIHDTHASGDGLCDKAVVKMVIENGPARVEELIELGVDFIRNEKGELDLGREGGHSQRRVAHAYDLTGHEIERALVENVANNPNIEVFENHTLVDLLMVPGQDASGQKECVGAYILDEERNVIPYRAKVTVLCTGGTGKVYLYTTNPDIATGDGIAAAYRAGASVANLEFVQFHPTCLFHHLEKNFLISEAVRGEGARLVNAEGEGFMEKYEPDMKDLATRDKVARAIDQEMKENGCDCVYLDITHKSREFLQKRFPAIFGKCLSLGIDMSKDFIPVVPAAHYFCGGVITDQEGGTSVEGLYALGETSCTGLHGGNRLASNSLLEAVVYAENLFQYCQENWQEIEKRPLPEVDAWAAGTARELREEILINHNWDIIRRIMWNYVGIVRKKSRLELAQKRIAEIRQEIEEHYKNYFVTPNMIELRNISLLAALIIRAALKRKESRGLHYMLDYPTKKDAEKRGHTFSKYLR</sequence>
<dbReference type="PIRSF" id="PIRSF000171">
    <property type="entry name" value="SDHA_APRA_LASPO"/>
    <property type="match status" value="1"/>
</dbReference>
<keyword evidence="17" id="KW-1185">Reference proteome</keyword>
<dbReference type="PANTHER" id="PTHR42716:SF2">
    <property type="entry name" value="L-ASPARTATE OXIDASE, CHLOROPLASTIC"/>
    <property type="match status" value="1"/>
</dbReference>
<keyword evidence="5 12" id="KW-0285">Flavoprotein</keyword>
<dbReference type="Gene3D" id="3.50.50.60">
    <property type="entry name" value="FAD/NAD(P)-binding domain"/>
    <property type="match status" value="1"/>
</dbReference>
<dbReference type="InterPro" id="IPR015939">
    <property type="entry name" value="Fum_Rdtase/Succ_DH_flav-like_C"/>
</dbReference>
<dbReference type="InterPro" id="IPR027477">
    <property type="entry name" value="Succ_DH/fumarate_Rdtase_cat_sf"/>
</dbReference>
<dbReference type="EMBL" id="CR522870">
    <property type="protein sequence ID" value="CAG35440.1"/>
    <property type="molecule type" value="Genomic_DNA"/>
</dbReference>
<keyword evidence="8 12" id="KW-0560">Oxidoreductase</keyword>
<dbReference type="Gene3D" id="3.90.700.10">
    <property type="entry name" value="Succinate dehydrogenase/fumarate reductase flavoprotein, catalytic domain"/>
    <property type="match status" value="1"/>
</dbReference>
<dbReference type="SUPFAM" id="SSF56425">
    <property type="entry name" value="Succinate dehydrogenase/fumarate reductase flavoprotein, catalytic domain"/>
    <property type="match status" value="1"/>
</dbReference>
<keyword evidence="6 12" id="KW-0662">Pyridine nucleotide biosynthesis</keyword>
<comment type="similarity">
    <text evidence="3 12">Belongs to the FAD-dependent oxidoreductase 2 family. NadB subfamily.</text>
</comment>
<dbReference type="KEGG" id="dps:DP0711"/>
<dbReference type="FunFam" id="1.20.58.100:FF:000002">
    <property type="entry name" value="L-aspartate oxidase"/>
    <property type="match status" value="1"/>
</dbReference>
<dbReference type="PRINTS" id="PR00411">
    <property type="entry name" value="PNDRDTASEI"/>
</dbReference>
<dbReference type="Pfam" id="PF00890">
    <property type="entry name" value="FAD_binding_2"/>
    <property type="match status" value="1"/>
</dbReference>
<dbReference type="OrthoDB" id="9806724at2"/>
<evidence type="ECO:0000259" key="14">
    <source>
        <dbReference type="Pfam" id="PF00890"/>
    </source>
</evidence>
<dbReference type="eggNOG" id="COG0029">
    <property type="taxonomic scope" value="Bacteria"/>
</dbReference>
<dbReference type="InterPro" id="IPR036188">
    <property type="entry name" value="FAD/NAD-bd_sf"/>
</dbReference>
<feature type="domain" description="Fumarate reductase/succinate dehydrogenase flavoprotein-like C-terminal" evidence="15">
    <location>
        <begin position="436"/>
        <end position="525"/>
    </location>
</feature>
<keyword evidence="13" id="KW-0175">Coiled coil</keyword>
<dbReference type="HOGENOM" id="CLU_014312_3_0_7"/>
<evidence type="ECO:0000259" key="15">
    <source>
        <dbReference type="Pfam" id="PF02910"/>
    </source>
</evidence>
<dbReference type="GO" id="GO:0008734">
    <property type="term" value="F:L-aspartate oxidase activity"/>
    <property type="evidence" value="ECO:0007669"/>
    <property type="project" value="UniProtKB-UniRule"/>
</dbReference>
<dbReference type="InterPro" id="IPR005288">
    <property type="entry name" value="NadB"/>
</dbReference>
<dbReference type="NCBIfam" id="NF006567">
    <property type="entry name" value="PRK09077.1"/>
    <property type="match status" value="1"/>
</dbReference>
<dbReference type="Proteomes" id="UP000000602">
    <property type="component" value="Chromosome"/>
</dbReference>
<organism evidence="16 17">
    <name type="scientific">Desulfotalea psychrophila (strain LSv54 / DSM 12343)</name>
    <dbReference type="NCBI Taxonomy" id="177439"/>
    <lineage>
        <taxon>Bacteria</taxon>
        <taxon>Pseudomonadati</taxon>
        <taxon>Thermodesulfobacteriota</taxon>
        <taxon>Desulfobulbia</taxon>
        <taxon>Desulfobulbales</taxon>
        <taxon>Desulfocapsaceae</taxon>
        <taxon>Desulfotalea</taxon>
    </lineage>
</organism>
<feature type="coiled-coil region" evidence="13">
    <location>
        <begin position="445"/>
        <end position="472"/>
    </location>
</feature>
<evidence type="ECO:0000256" key="11">
    <source>
        <dbReference type="PIRSR" id="PIRSR000171-1"/>
    </source>
</evidence>
<dbReference type="SUPFAM" id="SSF51905">
    <property type="entry name" value="FAD/NAD(P)-binding domain"/>
    <property type="match status" value="1"/>
</dbReference>
<evidence type="ECO:0000256" key="3">
    <source>
        <dbReference type="ARBA" id="ARBA00008562"/>
    </source>
</evidence>
<protein>
    <recommendedName>
        <fullName evidence="4 10">L-aspartate oxidase</fullName>
        <ecNumber evidence="4 10">1.4.3.16</ecNumber>
    </recommendedName>
</protein>
<comment type="function">
    <text evidence="12">Catalyzes the oxidation of L-aspartate to iminoaspartate.</text>
</comment>
<dbReference type="AlphaFoldDB" id="Q6AQD3"/>
<dbReference type="InterPro" id="IPR003953">
    <property type="entry name" value="FAD-dep_OxRdtase_2_FAD-bd"/>
</dbReference>
<proteinExistence type="inferred from homology"/>
<dbReference type="GO" id="GO:0005737">
    <property type="term" value="C:cytoplasm"/>
    <property type="evidence" value="ECO:0007669"/>
    <property type="project" value="UniProtKB-SubCell"/>
</dbReference>
<evidence type="ECO:0000256" key="7">
    <source>
        <dbReference type="ARBA" id="ARBA00022827"/>
    </source>
</evidence>
<dbReference type="FunFam" id="3.90.700.10:FF:000002">
    <property type="entry name" value="L-aspartate oxidase"/>
    <property type="match status" value="1"/>
</dbReference>
<dbReference type="Gene3D" id="1.20.58.100">
    <property type="entry name" value="Fumarate reductase/succinate dehydrogenase flavoprotein-like, C-terminal domain"/>
    <property type="match status" value="1"/>
</dbReference>
<dbReference type="SUPFAM" id="SSF46977">
    <property type="entry name" value="Succinate dehydrogenase/fumarate reductase flavoprotein C-terminal domain"/>
    <property type="match status" value="1"/>
</dbReference>
<comment type="pathway">
    <text evidence="2 12">Cofactor biosynthesis; NAD(+) biosynthesis; iminoaspartate from L-aspartate (oxidase route): step 1/1.</text>
</comment>
<comment type="cofactor">
    <cofactor evidence="1 12">
        <name>FAD</name>
        <dbReference type="ChEBI" id="CHEBI:57692"/>
    </cofactor>
</comment>
<gene>
    <name evidence="16" type="ordered locus">DP0711</name>
</gene>
<evidence type="ECO:0000256" key="13">
    <source>
        <dbReference type="SAM" id="Coils"/>
    </source>
</evidence>
<evidence type="ECO:0000313" key="16">
    <source>
        <dbReference type="EMBL" id="CAG35440.1"/>
    </source>
</evidence>
<evidence type="ECO:0000313" key="17">
    <source>
        <dbReference type="Proteomes" id="UP000000602"/>
    </source>
</evidence>
<evidence type="ECO:0000256" key="2">
    <source>
        <dbReference type="ARBA" id="ARBA00004950"/>
    </source>
</evidence>
<dbReference type="InterPro" id="IPR037099">
    <property type="entry name" value="Fum_R/Succ_DH_flav-like_C_sf"/>
</dbReference>
<evidence type="ECO:0000256" key="5">
    <source>
        <dbReference type="ARBA" id="ARBA00022630"/>
    </source>
</evidence>
<evidence type="ECO:0000256" key="1">
    <source>
        <dbReference type="ARBA" id="ARBA00001974"/>
    </source>
</evidence>
<dbReference type="UniPathway" id="UPA00253">
    <property type="reaction ID" value="UER00326"/>
</dbReference>